<dbReference type="NCBIfam" id="TIGR00945">
    <property type="entry name" value="tatC"/>
    <property type="match status" value="1"/>
</dbReference>
<organism evidence="6 7">
    <name type="scientific">Cohnella phaseoli</name>
    <dbReference type="NCBI Taxonomy" id="456490"/>
    <lineage>
        <taxon>Bacteria</taxon>
        <taxon>Bacillati</taxon>
        <taxon>Bacillota</taxon>
        <taxon>Bacilli</taxon>
        <taxon>Bacillales</taxon>
        <taxon>Paenibacillaceae</taxon>
        <taxon>Cohnella</taxon>
    </lineage>
</organism>
<keyword evidence="5" id="KW-0653">Protein transport</keyword>
<sequence>MSASRGGETGERAGAEWVAHLTELRRRLIYVAAWFVASLCLGLYVSPRVLGYVKGHVGSVEVDWSVFSLTDGLVVYMKCALLVGVVLTLPMLLYHLWAFSRPGMTESEAKGTLLYVPASFALFVAGVGFGYAVAIPMMIRFMMKLNQSIGATEVYGIHHYVSFLVSFLLPMGIAFEMPLAMLFLTRLGLLTPDKLKSARKYSYVGLAILGSLISPPDFASHLSVTIPLIALFEISAFISVRYYRRRSSLISLGQV</sequence>
<evidence type="ECO:0000256" key="2">
    <source>
        <dbReference type="ARBA" id="ARBA00022692"/>
    </source>
</evidence>
<keyword evidence="4 5" id="KW-0472">Membrane</keyword>
<keyword evidence="5" id="KW-0813">Transport</keyword>
<comment type="subunit">
    <text evidence="5">Forms a complex with TatA.</text>
</comment>
<keyword evidence="5" id="KW-1003">Cell membrane</keyword>
<evidence type="ECO:0000256" key="4">
    <source>
        <dbReference type="ARBA" id="ARBA00023136"/>
    </source>
</evidence>
<comment type="similarity">
    <text evidence="5">Belongs to the TatC family.</text>
</comment>
<evidence type="ECO:0000256" key="5">
    <source>
        <dbReference type="HAMAP-Rule" id="MF_00902"/>
    </source>
</evidence>
<dbReference type="GO" id="GO:0009977">
    <property type="term" value="F:proton motive force dependent protein transmembrane transporter activity"/>
    <property type="evidence" value="ECO:0007669"/>
    <property type="project" value="TreeGrafter"/>
</dbReference>
<dbReference type="GO" id="GO:0043953">
    <property type="term" value="P:protein transport by the Tat complex"/>
    <property type="evidence" value="ECO:0007669"/>
    <property type="project" value="UniProtKB-UniRule"/>
</dbReference>
<accession>A0A3D9ICJ0</accession>
<comment type="caution">
    <text evidence="5">Lacks conserved residue(s) required for the propagation of feature annotation.</text>
</comment>
<keyword evidence="7" id="KW-1185">Reference proteome</keyword>
<dbReference type="Pfam" id="PF00902">
    <property type="entry name" value="TatC"/>
    <property type="match status" value="1"/>
</dbReference>
<dbReference type="OrthoDB" id="9777044at2"/>
<keyword evidence="2 5" id="KW-0812">Transmembrane</keyword>
<evidence type="ECO:0000313" key="7">
    <source>
        <dbReference type="Proteomes" id="UP000256977"/>
    </source>
</evidence>
<name>A0A3D9ICJ0_9BACL</name>
<reference evidence="6 7" key="1">
    <citation type="submission" date="2018-07" db="EMBL/GenBank/DDBJ databases">
        <title>Genomic Encyclopedia of Type Strains, Phase III (KMG-III): the genomes of soil and plant-associated and newly described type strains.</title>
        <authorList>
            <person name="Whitman W."/>
        </authorList>
    </citation>
    <scope>NUCLEOTIDE SEQUENCE [LARGE SCALE GENOMIC DNA]</scope>
    <source>
        <strain evidence="6 7">CECT 7287</strain>
    </source>
</reference>
<dbReference type="PANTHER" id="PTHR30371">
    <property type="entry name" value="SEC-INDEPENDENT PROTEIN TRANSLOCASE PROTEIN TATC"/>
    <property type="match status" value="1"/>
</dbReference>
<keyword evidence="3 5" id="KW-1133">Transmembrane helix</keyword>
<dbReference type="Proteomes" id="UP000256977">
    <property type="component" value="Unassembled WGS sequence"/>
</dbReference>
<keyword evidence="5" id="KW-0811">Translocation</keyword>
<dbReference type="HAMAP" id="MF_00902">
    <property type="entry name" value="TatC"/>
    <property type="match status" value="1"/>
</dbReference>
<comment type="function">
    <text evidence="5">Part of the twin-arginine translocation (Tat) system that transports large folded proteins containing a characteristic twin-arginine motif in their signal peptide across membranes.</text>
</comment>
<evidence type="ECO:0000313" key="6">
    <source>
        <dbReference type="EMBL" id="RED59494.1"/>
    </source>
</evidence>
<comment type="caution">
    <text evidence="6">The sequence shown here is derived from an EMBL/GenBank/DDBJ whole genome shotgun (WGS) entry which is preliminary data.</text>
</comment>
<evidence type="ECO:0000256" key="1">
    <source>
        <dbReference type="ARBA" id="ARBA00004141"/>
    </source>
</evidence>
<dbReference type="GO" id="GO:0033281">
    <property type="term" value="C:TAT protein transport complex"/>
    <property type="evidence" value="ECO:0007669"/>
    <property type="project" value="UniProtKB-UniRule"/>
</dbReference>
<dbReference type="EMBL" id="QRDZ01000031">
    <property type="protein sequence ID" value="RED59494.1"/>
    <property type="molecule type" value="Genomic_DNA"/>
</dbReference>
<protein>
    <recommendedName>
        <fullName evidence="5">Sec-independent protein translocase protein TatC</fullName>
    </recommendedName>
</protein>
<feature type="transmembrane region" description="Helical" evidence="5">
    <location>
        <begin position="73"/>
        <end position="94"/>
    </location>
</feature>
<dbReference type="InterPro" id="IPR002033">
    <property type="entry name" value="TatC"/>
</dbReference>
<feature type="transmembrane region" description="Helical" evidence="5">
    <location>
        <begin position="224"/>
        <end position="243"/>
    </location>
</feature>
<evidence type="ECO:0000256" key="3">
    <source>
        <dbReference type="ARBA" id="ARBA00022989"/>
    </source>
</evidence>
<dbReference type="GO" id="GO:0065002">
    <property type="term" value="P:intracellular protein transmembrane transport"/>
    <property type="evidence" value="ECO:0007669"/>
    <property type="project" value="TreeGrafter"/>
</dbReference>
<comment type="subcellular location">
    <subcellularLocation>
        <location evidence="5">Cell membrane</location>
        <topology evidence="5">Multi-pass membrane protein</topology>
    </subcellularLocation>
    <subcellularLocation>
        <location evidence="1">Membrane</location>
        <topology evidence="1">Multi-pass membrane protein</topology>
    </subcellularLocation>
</comment>
<feature type="transmembrane region" description="Helical" evidence="5">
    <location>
        <begin position="114"/>
        <end position="139"/>
    </location>
</feature>
<gene>
    <name evidence="5" type="primary">tatC</name>
    <name evidence="6" type="ORF">DFP98_13188</name>
</gene>
<feature type="transmembrane region" description="Helical" evidence="5">
    <location>
        <begin position="159"/>
        <end position="189"/>
    </location>
</feature>
<dbReference type="PRINTS" id="PR01840">
    <property type="entry name" value="TATCFAMILY"/>
</dbReference>
<proteinExistence type="inferred from homology"/>
<dbReference type="PANTHER" id="PTHR30371:SF0">
    <property type="entry name" value="SEC-INDEPENDENT PROTEIN TRANSLOCASE PROTEIN TATC, CHLOROPLASTIC-RELATED"/>
    <property type="match status" value="1"/>
</dbReference>
<dbReference type="RefSeq" id="WP_116064318.1">
    <property type="nucleotide sequence ID" value="NZ_QRDZ01000031.1"/>
</dbReference>
<feature type="transmembrane region" description="Helical" evidence="5">
    <location>
        <begin position="28"/>
        <end position="46"/>
    </location>
</feature>
<dbReference type="AlphaFoldDB" id="A0A3D9ICJ0"/>